<comment type="caution">
    <text evidence="14">The sequence shown here is derived from an EMBL/GenBank/DDBJ whole genome shotgun (WGS) entry which is preliminary data.</text>
</comment>
<dbReference type="AlphaFoldDB" id="A0A7J7IN73"/>
<dbReference type="InterPro" id="IPR036168">
    <property type="entry name" value="AP2_Mu_C_sf"/>
</dbReference>
<dbReference type="Proteomes" id="UP000530660">
    <property type="component" value="Unassembled WGS sequence"/>
</dbReference>
<dbReference type="Pfam" id="PF00928">
    <property type="entry name" value="Adap_comp_sub"/>
    <property type="match status" value="1"/>
</dbReference>
<reference evidence="14 15" key="1">
    <citation type="journal article" date="2020" name="J. Phycol.">
        <title>Comparative genome analysis reveals Cyanidiococcus gen. nov., a new extremophilic red algal genus sister to Cyanidioschyzon (Cyanidioschyzonaceae, Rhodophyta).</title>
        <authorList>
            <person name="Liu S.-L."/>
            <person name="Chiang Y.-R."/>
            <person name="Yoon H.S."/>
            <person name="Fu H.-Y."/>
        </authorList>
    </citation>
    <scope>NUCLEOTIDE SEQUENCE [LARGE SCALE GENOMIC DNA]</scope>
    <source>
        <strain evidence="14 15">THAL066</strain>
    </source>
</reference>
<dbReference type="SUPFAM" id="SSF64356">
    <property type="entry name" value="SNARE-like"/>
    <property type="match status" value="1"/>
</dbReference>
<evidence type="ECO:0000256" key="12">
    <source>
        <dbReference type="SAM" id="MobiDB-lite"/>
    </source>
</evidence>
<dbReference type="GO" id="GO:0006888">
    <property type="term" value="P:endoplasmic reticulum to Golgi vesicle-mediated transport"/>
    <property type="evidence" value="ECO:0007669"/>
    <property type="project" value="TreeGrafter"/>
</dbReference>
<feature type="region of interest" description="Disordered" evidence="12">
    <location>
        <begin position="290"/>
        <end position="311"/>
    </location>
</feature>
<sequence length="595" mass="65417">MVVLAIAILNKLGRLLVSRQFREMKRTRIEGLLAAFPKLLENDLARNGASRQHTFVESDSVRYVYQPVENLYVVLITNKASNIVQDLETLRLVSKILVELSPVYGVVDEAAVYEGAFDLLFAFDEVVDWGGYLEPVTAPQIRQYLEMYSHEERLAKMIKESKIHEAKEEMRRKAQLIEKQKQDLAKLPPEIRRLMGLEGASVSSVSGAAPVSTGAYSTGTMQGFGPRDLVGSSGSTIFSEASTTTTLGSATEASSSSSNITVSAGGRGLALGKSRTTADDWMARMRAEGELGETPSVPQEKPTANATVREVPGAAQSAARPTEPAPSMAYSPASAFHLTLEEKLSAHLSRDGGLESLEVRGELLLQISDPELASVRIYTNPLPASIIQTAQLRLHPMLDKALWQSEWTLAQRSPERPFPHGSPTPASLIKWRLQTNDERLLPLSFNCWPTVSSDETVMNVEYEMPSRSMVADITAPAELNRVTVRIPLPEAFLTSSALQISRVDGSLTLDTETNAVLWELPPLRAPCSGGVEFSLPQAVDIESMFPIQVQASTTQLYINLEILRVELVGKPPLSRNKEVQFTQERRLVTDKFQVS</sequence>
<dbReference type="FunFam" id="3.30.450.60:FF:000003">
    <property type="entry name" value="Coatomer subunit delta"/>
    <property type="match status" value="1"/>
</dbReference>
<dbReference type="CDD" id="cd14830">
    <property type="entry name" value="Delta_COP_N"/>
    <property type="match status" value="1"/>
</dbReference>
<evidence type="ECO:0000256" key="8">
    <source>
        <dbReference type="ARBA" id="ARBA00023034"/>
    </source>
</evidence>
<evidence type="ECO:0000256" key="6">
    <source>
        <dbReference type="ARBA" id="ARBA00022892"/>
    </source>
</evidence>
<protein>
    <recommendedName>
        <fullName evidence="11">Coatomer subunit delta</fullName>
    </recommendedName>
</protein>
<dbReference type="PANTHER" id="PTHR10121">
    <property type="entry name" value="COATOMER SUBUNIT DELTA"/>
    <property type="match status" value="1"/>
</dbReference>
<keyword evidence="9 11" id="KW-0472">Membrane</keyword>
<dbReference type="GO" id="GO:0000139">
    <property type="term" value="C:Golgi membrane"/>
    <property type="evidence" value="ECO:0007669"/>
    <property type="project" value="UniProtKB-SubCell"/>
</dbReference>
<keyword evidence="6 11" id="KW-0931">ER-Golgi transport</keyword>
<dbReference type="Gene3D" id="3.30.450.60">
    <property type="match status" value="1"/>
</dbReference>
<comment type="function">
    <text evidence="11">The coatomer is a cytosolic protein complex that binds to dilysine motifs and reversibly associates with Golgi non-clathrin-coated vesicles, which further mediate biosynthetic protein transport from the ER, via the Golgi up to the trans Golgi network.</text>
</comment>
<comment type="subcellular location">
    <subcellularLocation>
        <location evidence="11">Cytoplasm</location>
    </subcellularLocation>
    <subcellularLocation>
        <location evidence="1 11">Golgi apparatus membrane</location>
        <topology evidence="1 11">Peripheral membrane protein</topology>
        <orientation evidence="1 11">Cytoplasmic side</orientation>
    </subcellularLocation>
    <subcellularLocation>
        <location evidence="11">Cytoplasmic vesicle</location>
        <location evidence="11">COPI-coated vesicle membrane</location>
        <topology evidence="11">Peripheral membrane protein</topology>
        <orientation evidence="11">Cytoplasmic side</orientation>
    </subcellularLocation>
</comment>
<dbReference type="PROSITE" id="PS51072">
    <property type="entry name" value="MHD"/>
    <property type="match status" value="1"/>
</dbReference>
<keyword evidence="15" id="KW-1185">Reference proteome</keyword>
<comment type="subunit">
    <text evidence="3 11">Oligomeric complex that consists of at least the alpha, beta, beta', gamma, delta, epsilon and zeta subunits.</text>
</comment>
<keyword evidence="10" id="KW-0968">Cytoplasmic vesicle</keyword>
<evidence type="ECO:0000256" key="11">
    <source>
        <dbReference type="RuleBase" id="RU366052"/>
    </source>
</evidence>
<feature type="compositionally biased region" description="Low complexity" evidence="12">
    <location>
        <begin position="249"/>
        <end position="264"/>
    </location>
</feature>
<dbReference type="PANTHER" id="PTHR10121:SF0">
    <property type="entry name" value="COATOMER SUBUNIT DELTA"/>
    <property type="match status" value="1"/>
</dbReference>
<evidence type="ECO:0000256" key="5">
    <source>
        <dbReference type="ARBA" id="ARBA00022490"/>
    </source>
</evidence>
<dbReference type="InterPro" id="IPR011012">
    <property type="entry name" value="Longin-like_dom_sf"/>
</dbReference>
<keyword evidence="5 11" id="KW-0963">Cytoplasm</keyword>
<dbReference type="GO" id="GO:0015031">
    <property type="term" value="P:protein transport"/>
    <property type="evidence" value="ECO:0007669"/>
    <property type="project" value="UniProtKB-KW"/>
</dbReference>
<evidence type="ECO:0000313" key="14">
    <source>
        <dbReference type="EMBL" id="KAF6004149.1"/>
    </source>
</evidence>
<evidence type="ECO:0000313" key="15">
    <source>
        <dbReference type="Proteomes" id="UP000530660"/>
    </source>
</evidence>
<evidence type="ECO:0000256" key="2">
    <source>
        <dbReference type="ARBA" id="ARBA00010516"/>
    </source>
</evidence>
<evidence type="ECO:0000256" key="7">
    <source>
        <dbReference type="ARBA" id="ARBA00022927"/>
    </source>
</evidence>
<dbReference type="GO" id="GO:0030126">
    <property type="term" value="C:COPI vesicle coat"/>
    <property type="evidence" value="ECO:0007669"/>
    <property type="project" value="UniProtKB-UniRule"/>
</dbReference>
<evidence type="ECO:0000256" key="1">
    <source>
        <dbReference type="ARBA" id="ARBA00004255"/>
    </source>
</evidence>
<dbReference type="GO" id="GO:0006890">
    <property type="term" value="P:retrograde vesicle-mediated transport, Golgi to endoplasmic reticulum"/>
    <property type="evidence" value="ECO:0007669"/>
    <property type="project" value="UniProtKB-UniRule"/>
</dbReference>
<evidence type="ECO:0000256" key="10">
    <source>
        <dbReference type="ARBA" id="ARBA00023329"/>
    </source>
</evidence>
<dbReference type="OrthoDB" id="10266042at2759"/>
<feature type="domain" description="MHD" evidence="13">
    <location>
        <begin position="333"/>
        <end position="595"/>
    </location>
</feature>
<accession>A0A7J7IN73</accession>
<dbReference type="CDD" id="cd09254">
    <property type="entry name" value="AP_delta-COPI_MHD"/>
    <property type="match status" value="1"/>
</dbReference>
<name>A0A7J7IN73_9RHOD</name>
<dbReference type="SUPFAM" id="SSF49447">
    <property type="entry name" value="Second domain of Mu2 adaptin subunit (ap50) of ap2 adaptor"/>
    <property type="match status" value="1"/>
</dbReference>
<evidence type="ECO:0000256" key="9">
    <source>
        <dbReference type="ARBA" id="ARBA00023136"/>
    </source>
</evidence>
<dbReference type="GO" id="GO:0051645">
    <property type="term" value="P:Golgi localization"/>
    <property type="evidence" value="ECO:0007669"/>
    <property type="project" value="TreeGrafter"/>
</dbReference>
<feature type="region of interest" description="Disordered" evidence="12">
    <location>
        <begin position="249"/>
        <end position="275"/>
    </location>
</feature>
<proteinExistence type="inferred from homology"/>
<evidence type="ECO:0000256" key="3">
    <source>
        <dbReference type="ARBA" id="ARBA00011775"/>
    </source>
</evidence>
<dbReference type="InterPro" id="IPR027059">
    <property type="entry name" value="Coatomer_dsu"/>
</dbReference>
<dbReference type="EMBL" id="VWRR01000004">
    <property type="protein sequence ID" value="KAF6004149.1"/>
    <property type="molecule type" value="Genomic_DNA"/>
</dbReference>
<keyword evidence="7 11" id="KW-0653">Protein transport</keyword>
<keyword evidence="8 11" id="KW-0333">Golgi apparatus</keyword>
<evidence type="ECO:0000259" key="13">
    <source>
        <dbReference type="PROSITE" id="PS51072"/>
    </source>
</evidence>
<organism evidence="14 15">
    <name type="scientific">Cyanidiococcus yangmingshanensis</name>
    <dbReference type="NCBI Taxonomy" id="2690220"/>
    <lineage>
        <taxon>Eukaryota</taxon>
        <taxon>Rhodophyta</taxon>
        <taxon>Bangiophyceae</taxon>
        <taxon>Cyanidiales</taxon>
        <taxon>Cyanidiaceae</taxon>
        <taxon>Cyanidiococcus</taxon>
    </lineage>
</organism>
<gene>
    <name evidence="14" type="primary">ARCN1</name>
    <name evidence="14" type="ORF">F1559_002628</name>
</gene>
<dbReference type="InterPro" id="IPR028565">
    <property type="entry name" value="MHD"/>
</dbReference>
<keyword evidence="4 11" id="KW-0813">Transport</keyword>
<evidence type="ECO:0000256" key="4">
    <source>
        <dbReference type="ARBA" id="ARBA00022448"/>
    </source>
</evidence>
<comment type="similarity">
    <text evidence="2 11">Belongs to the adaptor complexes medium subunit family. Delta-COP subfamily.</text>
</comment>